<sequence length="290" mass="33072">MTPSTEEVFSRLSPYFWLMAVAPAFYSIRTEQLTIFSEYLEREVLLDVYMPLQLPAPEMMSLLLINDGQDLLQMGFDTMLDELVSAGTIEPLMAIGIHCGPDRKMEYGTAYSPDYKGRGAKAASYHKFIFDELMPYIRKTYQAPSFRDKTFAGFSLGALSALDIVWNHASEFSRVGVFSGSLWWRRKGYDDGYDDEKDRLMHLQVRKGEMAPWLQFFIECGTADETADRNANGVIDSIDDALDLIVELKAKGYTDKHIRYLELEGGTHDVATWTIAMPVFLEWGWGKKKD</sequence>
<dbReference type="InterPro" id="IPR000801">
    <property type="entry name" value="Esterase-like"/>
</dbReference>
<dbReference type="STRING" id="413434.SAMN04488132_109134"/>
<dbReference type="InterPro" id="IPR050583">
    <property type="entry name" value="Mycobacterial_A85_antigen"/>
</dbReference>
<name>A0A1T4QVA8_9BACT</name>
<dbReference type="EMBL" id="FUWH01000009">
    <property type="protein sequence ID" value="SKA07720.1"/>
    <property type="molecule type" value="Genomic_DNA"/>
</dbReference>
<dbReference type="Proteomes" id="UP000190888">
    <property type="component" value="Unassembled WGS sequence"/>
</dbReference>
<gene>
    <name evidence="1" type="ORF">SAMN04488132_109134</name>
</gene>
<accession>A0A1T4QVA8</accession>
<organism evidence="1 2">
    <name type="scientific">Sediminibacterium ginsengisoli</name>
    <dbReference type="NCBI Taxonomy" id="413434"/>
    <lineage>
        <taxon>Bacteria</taxon>
        <taxon>Pseudomonadati</taxon>
        <taxon>Bacteroidota</taxon>
        <taxon>Chitinophagia</taxon>
        <taxon>Chitinophagales</taxon>
        <taxon>Chitinophagaceae</taxon>
        <taxon>Sediminibacterium</taxon>
    </lineage>
</organism>
<reference evidence="1 2" key="1">
    <citation type="submission" date="2017-02" db="EMBL/GenBank/DDBJ databases">
        <authorList>
            <person name="Peterson S.W."/>
        </authorList>
    </citation>
    <scope>NUCLEOTIDE SEQUENCE [LARGE SCALE GENOMIC DNA]</scope>
    <source>
        <strain evidence="1 2">DSM 22335</strain>
    </source>
</reference>
<dbReference type="SUPFAM" id="SSF53474">
    <property type="entry name" value="alpha/beta-Hydrolases"/>
    <property type="match status" value="1"/>
</dbReference>
<evidence type="ECO:0000313" key="2">
    <source>
        <dbReference type="Proteomes" id="UP000190888"/>
    </source>
</evidence>
<dbReference type="PANTHER" id="PTHR48098">
    <property type="entry name" value="ENTEROCHELIN ESTERASE-RELATED"/>
    <property type="match status" value="1"/>
</dbReference>
<dbReference type="Pfam" id="PF00756">
    <property type="entry name" value="Esterase"/>
    <property type="match status" value="1"/>
</dbReference>
<dbReference type="PANTHER" id="PTHR48098:SF6">
    <property type="entry name" value="FERRI-BACILLIBACTIN ESTERASE BESA"/>
    <property type="match status" value="1"/>
</dbReference>
<keyword evidence="2" id="KW-1185">Reference proteome</keyword>
<proteinExistence type="predicted"/>
<protein>
    <submittedName>
        <fullName evidence="1">Enterochelin esterase</fullName>
    </submittedName>
</protein>
<dbReference type="InterPro" id="IPR029058">
    <property type="entry name" value="AB_hydrolase_fold"/>
</dbReference>
<evidence type="ECO:0000313" key="1">
    <source>
        <dbReference type="EMBL" id="SKA07720.1"/>
    </source>
</evidence>
<dbReference type="Gene3D" id="3.40.50.1820">
    <property type="entry name" value="alpha/beta hydrolase"/>
    <property type="match status" value="1"/>
</dbReference>
<dbReference type="AlphaFoldDB" id="A0A1T4QVA8"/>